<comment type="similarity">
    <text evidence="2">In the C-terminal section; belongs to the transpeptidase family.</text>
</comment>
<comment type="catalytic activity">
    <reaction evidence="15">
        <text>Preferential cleavage: (Ac)2-L-Lys-D-Ala-|-D-Ala. Also transpeptidation of peptidyl-alanyl moieties that are N-acyl substituents of D-alanine.</text>
        <dbReference type="EC" id="3.4.16.4"/>
    </reaction>
</comment>
<evidence type="ECO:0000256" key="17">
    <source>
        <dbReference type="SAM" id="Phobius"/>
    </source>
</evidence>
<evidence type="ECO:0000259" key="18">
    <source>
        <dbReference type="Pfam" id="PF00905"/>
    </source>
</evidence>
<evidence type="ECO:0000256" key="8">
    <source>
        <dbReference type="ARBA" id="ARBA00022679"/>
    </source>
</evidence>
<keyword evidence="11" id="KW-0573">Peptidoglycan synthesis</keyword>
<dbReference type="SUPFAM" id="SSF53955">
    <property type="entry name" value="Lysozyme-like"/>
    <property type="match status" value="1"/>
</dbReference>
<dbReference type="PANTHER" id="PTHR32282:SF11">
    <property type="entry name" value="PENICILLIN-BINDING PROTEIN 1B"/>
    <property type="match status" value="1"/>
</dbReference>
<accession>A0A1F4NQQ2</accession>
<keyword evidence="10" id="KW-0133">Cell shape</keyword>
<organism evidence="20 21">
    <name type="scientific">candidate division Kazan bacterium RIFCSPLOWO2_01_FULL_45_19</name>
    <dbReference type="NCBI Taxonomy" id="1798538"/>
    <lineage>
        <taxon>Bacteria</taxon>
        <taxon>Bacteria division Kazan-3B-28</taxon>
    </lineage>
</organism>
<feature type="transmembrane region" description="Helical" evidence="17">
    <location>
        <begin position="46"/>
        <end position="69"/>
    </location>
</feature>
<dbReference type="SUPFAM" id="SSF56601">
    <property type="entry name" value="beta-lactamase/transpeptidase-like"/>
    <property type="match status" value="1"/>
</dbReference>
<evidence type="ECO:0000256" key="2">
    <source>
        <dbReference type="ARBA" id="ARBA00007090"/>
    </source>
</evidence>
<dbReference type="GO" id="GO:0005886">
    <property type="term" value="C:plasma membrane"/>
    <property type="evidence" value="ECO:0007669"/>
    <property type="project" value="UniProtKB-SubCell"/>
</dbReference>
<dbReference type="GO" id="GO:0009002">
    <property type="term" value="F:serine-type D-Ala-D-Ala carboxypeptidase activity"/>
    <property type="evidence" value="ECO:0007669"/>
    <property type="project" value="UniProtKB-EC"/>
</dbReference>
<keyword evidence="9" id="KW-0378">Hydrolase</keyword>
<feature type="domain" description="Glycosyl transferase family 51" evidence="19">
    <location>
        <begin position="94"/>
        <end position="267"/>
    </location>
</feature>
<dbReference type="InterPro" id="IPR023346">
    <property type="entry name" value="Lysozyme-like_dom_sf"/>
</dbReference>
<keyword evidence="8" id="KW-0808">Transferase</keyword>
<gene>
    <name evidence="20" type="ORF">A3K51_02820</name>
</gene>
<evidence type="ECO:0000256" key="3">
    <source>
        <dbReference type="ARBA" id="ARBA00007739"/>
    </source>
</evidence>
<dbReference type="InterPro" id="IPR012338">
    <property type="entry name" value="Beta-lactam/transpept-like"/>
</dbReference>
<dbReference type="NCBIfam" id="TIGR02074">
    <property type="entry name" value="PBP_1a_fam"/>
    <property type="match status" value="1"/>
</dbReference>
<dbReference type="InterPro" id="IPR050396">
    <property type="entry name" value="Glycosyltr_51/Transpeptidase"/>
</dbReference>
<comment type="subcellular location">
    <subcellularLocation>
        <location evidence="1">Cell membrane</location>
    </subcellularLocation>
</comment>
<dbReference type="Pfam" id="PF00905">
    <property type="entry name" value="Transpeptidase"/>
    <property type="match status" value="1"/>
</dbReference>
<evidence type="ECO:0000256" key="14">
    <source>
        <dbReference type="ARBA" id="ARBA00023316"/>
    </source>
</evidence>
<keyword evidence="13" id="KW-0511">Multifunctional enzyme</keyword>
<dbReference type="FunFam" id="1.10.3810.10:FF:000001">
    <property type="entry name" value="Penicillin-binding protein 1A"/>
    <property type="match status" value="1"/>
</dbReference>
<keyword evidence="17" id="KW-1133">Transmembrane helix</keyword>
<dbReference type="Gene3D" id="1.10.3810.10">
    <property type="entry name" value="Biosynthetic peptidoglycan transglycosylase-like"/>
    <property type="match status" value="1"/>
</dbReference>
<comment type="similarity">
    <text evidence="3">In the N-terminal section; belongs to the glycosyltransferase 51 family.</text>
</comment>
<dbReference type="Proteomes" id="UP000178085">
    <property type="component" value="Unassembled WGS sequence"/>
</dbReference>
<keyword evidence="17" id="KW-0812">Transmembrane</keyword>
<dbReference type="GO" id="GO:0030288">
    <property type="term" value="C:outer membrane-bounded periplasmic space"/>
    <property type="evidence" value="ECO:0007669"/>
    <property type="project" value="TreeGrafter"/>
</dbReference>
<keyword evidence="6" id="KW-0645">Protease</keyword>
<dbReference type="GO" id="GO:0006508">
    <property type="term" value="P:proteolysis"/>
    <property type="evidence" value="ECO:0007669"/>
    <property type="project" value="UniProtKB-KW"/>
</dbReference>
<reference evidence="20 21" key="1">
    <citation type="journal article" date="2016" name="Nat. Commun.">
        <title>Thousands of microbial genomes shed light on interconnected biogeochemical processes in an aquifer system.</title>
        <authorList>
            <person name="Anantharaman K."/>
            <person name="Brown C.T."/>
            <person name="Hug L.A."/>
            <person name="Sharon I."/>
            <person name="Castelle C.J."/>
            <person name="Probst A.J."/>
            <person name="Thomas B.C."/>
            <person name="Singh A."/>
            <person name="Wilkins M.J."/>
            <person name="Karaoz U."/>
            <person name="Brodie E.L."/>
            <person name="Williams K.H."/>
            <person name="Hubbard S.S."/>
            <person name="Banfield J.F."/>
        </authorList>
    </citation>
    <scope>NUCLEOTIDE SEQUENCE [LARGE SCALE GENOMIC DNA]</scope>
</reference>
<dbReference type="InterPro" id="IPR001264">
    <property type="entry name" value="Glyco_trans_51"/>
</dbReference>
<evidence type="ECO:0000256" key="4">
    <source>
        <dbReference type="ARBA" id="ARBA00022475"/>
    </source>
</evidence>
<dbReference type="AlphaFoldDB" id="A0A1F4NQQ2"/>
<dbReference type="EMBL" id="METD01000001">
    <property type="protein sequence ID" value="OGB73741.1"/>
    <property type="molecule type" value="Genomic_DNA"/>
</dbReference>
<dbReference type="GO" id="GO:0008360">
    <property type="term" value="P:regulation of cell shape"/>
    <property type="evidence" value="ECO:0007669"/>
    <property type="project" value="UniProtKB-KW"/>
</dbReference>
<keyword evidence="14" id="KW-0961">Cell wall biogenesis/degradation</keyword>
<evidence type="ECO:0000256" key="16">
    <source>
        <dbReference type="ARBA" id="ARBA00049902"/>
    </source>
</evidence>
<dbReference type="Pfam" id="PF17957">
    <property type="entry name" value="Big_7"/>
    <property type="match status" value="1"/>
</dbReference>
<evidence type="ECO:0000256" key="5">
    <source>
        <dbReference type="ARBA" id="ARBA00022645"/>
    </source>
</evidence>
<keyword evidence="5" id="KW-0121">Carboxypeptidase</keyword>
<dbReference type="InterPro" id="IPR036950">
    <property type="entry name" value="PBP_transglycosylase"/>
</dbReference>
<dbReference type="GO" id="GO:0009252">
    <property type="term" value="P:peptidoglycan biosynthetic process"/>
    <property type="evidence" value="ECO:0007669"/>
    <property type="project" value="UniProtKB-KW"/>
</dbReference>
<evidence type="ECO:0000256" key="15">
    <source>
        <dbReference type="ARBA" id="ARBA00034000"/>
    </source>
</evidence>
<evidence type="ECO:0000256" key="10">
    <source>
        <dbReference type="ARBA" id="ARBA00022960"/>
    </source>
</evidence>
<evidence type="ECO:0000256" key="7">
    <source>
        <dbReference type="ARBA" id="ARBA00022676"/>
    </source>
</evidence>
<evidence type="ECO:0000259" key="19">
    <source>
        <dbReference type="Pfam" id="PF00912"/>
    </source>
</evidence>
<evidence type="ECO:0000256" key="11">
    <source>
        <dbReference type="ARBA" id="ARBA00022984"/>
    </source>
</evidence>
<dbReference type="InterPro" id="IPR013783">
    <property type="entry name" value="Ig-like_fold"/>
</dbReference>
<proteinExistence type="inferred from homology"/>
<dbReference type="PANTHER" id="PTHR32282">
    <property type="entry name" value="BINDING PROTEIN TRANSPEPTIDASE, PUTATIVE-RELATED"/>
    <property type="match status" value="1"/>
</dbReference>
<dbReference type="Gene3D" id="2.60.40.10">
    <property type="entry name" value="Immunoglobulins"/>
    <property type="match status" value="1"/>
</dbReference>
<evidence type="ECO:0000256" key="1">
    <source>
        <dbReference type="ARBA" id="ARBA00004236"/>
    </source>
</evidence>
<evidence type="ECO:0000256" key="9">
    <source>
        <dbReference type="ARBA" id="ARBA00022801"/>
    </source>
</evidence>
<comment type="catalytic activity">
    <reaction evidence="16">
        <text>[GlcNAc-(1-&gt;4)-Mur2Ac(oyl-L-Ala-gamma-D-Glu-L-Lys-D-Ala-D-Ala)](n)-di-trans,octa-cis-undecaprenyl diphosphate + beta-D-GlcNAc-(1-&gt;4)-Mur2Ac(oyl-L-Ala-gamma-D-Glu-L-Lys-D-Ala-D-Ala)-di-trans,octa-cis-undecaprenyl diphosphate = [GlcNAc-(1-&gt;4)-Mur2Ac(oyl-L-Ala-gamma-D-Glu-L-Lys-D-Ala-D-Ala)](n+1)-di-trans,octa-cis-undecaprenyl diphosphate + di-trans,octa-cis-undecaprenyl diphosphate + H(+)</text>
        <dbReference type="Rhea" id="RHEA:23708"/>
        <dbReference type="Rhea" id="RHEA-COMP:9602"/>
        <dbReference type="Rhea" id="RHEA-COMP:9603"/>
        <dbReference type="ChEBI" id="CHEBI:15378"/>
        <dbReference type="ChEBI" id="CHEBI:58405"/>
        <dbReference type="ChEBI" id="CHEBI:60033"/>
        <dbReference type="ChEBI" id="CHEBI:78435"/>
        <dbReference type="EC" id="2.4.99.28"/>
    </reaction>
</comment>
<evidence type="ECO:0000313" key="21">
    <source>
        <dbReference type="Proteomes" id="UP000178085"/>
    </source>
</evidence>
<keyword evidence="12 17" id="KW-0472">Membrane</keyword>
<feature type="domain" description="Penicillin-binding protein transpeptidase" evidence="18">
    <location>
        <begin position="359"/>
        <end position="632"/>
    </location>
</feature>
<dbReference type="Pfam" id="PF00912">
    <property type="entry name" value="Transgly"/>
    <property type="match status" value="1"/>
</dbReference>
<comment type="caution">
    <text evidence="20">The sequence shown here is derived from an EMBL/GenBank/DDBJ whole genome shotgun (WGS) entry which is preliminary data.</text>
</comment>
<dbReference type="Gene3D" id="3.40.710.10">
    <property type="entry name" value="DD-peptidase/beta-lactamase superfamily"/>
    <property type="match status" value="1"/>
</dbReference>
<evidence type="ECO:0000256" key="6">
    <source>
        <dbReference type="ARBA" id="ARBA00022670"/>
    </source>
</evidence>
<evidence type="ECO:0000256" key="12">
    <source>
        <dbReference type="ARBA" id="ARBA00023136"/>
    </source>
</evidence>
<evidence type="ECO:0000256" key="13">
    <source>
        <dbReference type="ARBA" id="ARBA00023268"/>
    </source>
</evidence>
<dbReference type="GO" id="GO:0008955">
    <property type="term" value="F:peptidoglycan glycosyltransferase activity"/>
    <property type="evidence" value="ECO:0007669"/>
    <property type="project" value="UniProtKB-EC"/>
</dbReference>
<dbReference type="InterPro" id="IPR001460">
    <property type="entry name" value="PCN-bd_Tpept"/>
</dbReference>
<dbReference type="GO" id="GO:0071555">
    <property type="term" value="P:cell wall organization"/>
    <property type="evidence" value="ECO:0007669"/>
    <property type="project" value="UniProtKB-KW"/>
</dbReference>
<sequence length="846" mass="92465">MSELMPFGPNYDKIRQKMIGRRVIRKTKKKLFAWLTPLGIYNPPRLILAIGIALLFIFSFFTAIFSIGLPNPARLTIYAATESTKVFDRNGVVLYDIFNEKKRTTVPFDQIPEIAKQATIAIEDKDFYHHKGFDIKGLLRGLILKPLTGSGFQGGSTITQQFVKNALLSSSRTITRKTRELILAFEIEQMYSKDKILELYLNEIPYGNAAYGLQAAAQTYFGKDVKDITLPEAALLAALPQAPSRYSPYGQNPDLLMARKDLVLSQMLKQGYITAKEMDEAKTAEIVIQPRKDSIRAPHFVMYVKELLADKYGEKAVEEGGWKITTTLDWDKQKAAEDAITTYGESNMTRYKASNESLVSIDPNTGEILAMVGSRDYLNMEIDGQLNVALRPRQPGSAIKPIVYATAFKKNYGPATMLTDVSTNFGQGYQPRNYDGTFQGPLPIREALANSINIPAVKTLAYAGIQDVIDTAHDMGITTLNDGPDRYGLSLTLGGGEVTLLDLTSAYGVFATGGMYSKPMAILKVEDKNGRVLDKFEPDKPKRVLDAQVAYLINNILSDDSARARIFGMGGPLTLSGRTVAAKTGTTNEYKDGWTIGYTPDLVAGVWAGNNRGESMTAASGLVAAPTWNKYMRTALAGVGNKSFPRPDGIREVEVDSLSGKLPTDASLTKKTEVFSSWGVPTESDDIHVKVKVMASDPTKLAPSDAPTDLVIDKIFTVIHSERPDNSNWENPVIAWAKGHDMNNVPTETYSGSYDGMLGGGIGLVSPTANQKITGDFAVAATVGDASDAKRVDFLYDDVLMGQVNSPGPYTYTIEPPKLDGKIHTVKVRLVRSDSTTAEASVSVTS</sequence>
<protein>
    <submittedName>
        <fullName evidence="20">Uncharacterized protein</fullName>
    </submittedName>
</protein>
<name>A0A1F4NQQ2_UNCK3</name>
<evidence type="ECO:0000313" key="20">
    <source>
        <dbReference type="EMBL" id="OGB73741.1"/>
    </source>
</evidence>
<dbReference type="GO" id="GO:0008658">
    <property type="term" value="F:penicillin binding"/>
    <property type="evidence" value="ECO:0007669"/>
    <property type="project" value="InterPro"/>
</dbReference>
<keyword evidence="7" id="KW-0328">Glycosyltransferase</keyword>
<keyword evidence="4" id="KW-1003">Cell membrane</keyword>